<dbReference type="GO" id="GO:0009073">
    <property type="term" value="P:aromatic amino acid family biosynthetic process"/>
    <property type="evidence" value="ECO:0007669"/>
    <property type="project" value="UniProtKB-UniRule"/>
</dbReference>
<dbReference type="PANTHER" id="PTHR21164">
    <property type="entry name" value="CHORISMATE MUTASE"/>
    <property type="match status" value="1"/>
</dbReference>
<dbReference type="Pfam" id="PF07736">
    <property type="entry name" value="CM_1"/>
    <property type="match status" value="1"/>
</dbReference>
<dbReference type="OrthoDB" id="9802232at2"/>
<dbReference type="GO" id="GO:0004106">
    <property type="term" value="F:chorismate mutase activity"/>
    <property type="evidence" value="ECO:0007669"/>
    <property type="project" value="UniProtKB-UniRule"/>
</dbReference>
<protein>
    <recommendedName>
        <fullName evidence="1 3">chorismate mutase</fullName>
        <ecNumber evidence="1 3">5.4.99.5</ecNumber>
    </recommendedName>
</protein>
<dbReference type="PANTHER" id="PTHR21164:SF0">
    <property type="entry name" value="CHORISMATE MUTASE AROH"/>
    <property type="match status" value="1"/>
</dbReference>
<evidence type="ECO:0000256" key="2">
    <source>
        <dbReference type="PIRSR" id="PIRSR005965-1"/>
    </source>
</evidence>
<comment type="catalytic activity">
    <reaction evidence="3">
        <text>chorismate = prephenate</text>
        <dbReference type="Rhea" id="RHEA:13897"/>
        <dbReference type="ChEBI" id="CHEBI:29748"/>
        <dbReference type="ChEBI" id="CHEBI:29934"/>
        <dbReference type="EC" id="5.4.99.5"/>
    </reaction>
</comment>
<feature type="binding site" evidence="2">
    <location>
        <position position="89"/>
    </location>
    <ligand>
        <name>prephenate</name>
        <dbReference type="ChEBI" id="CHEBI:29934"/>
    </ligand>
</feature>
<evidence type="ECO:0000256" key="1">
    <source>
        <dbReference type="NCBIfam" id="TIGR01796"/>
    </source>
</evidence>
<sequence length="118" mass="13681">MKIRGIRGAITVNSNSKEEIINSTKELLREMIEKNQVDIEEICFILFSATDDLDAAFPAQAAREMGMKYVPLLDFSHMKVPEDLKRCIRILMVFNSDKKPEEIKHVYLKEAKRLRPDL</sequence>
<gene>
    <name evidence="4" type="primary">aroH</name>
    <name evidence="4" type="ORF">ATZ99_19690</name>
</gene>
<dbReference type="GO" id="GO:0008652">
    <property type="term" value="P:amino acid biosynthetic process"/>
    <property type="evidence" value="ECO:0007669"/>
    <property type="project" value="UniProtKB-UniRule"/>
</dbReference>
<dbReference type="RefSeq" id="WP_068749065.1">
    <property type="nucleotide sequence ID" value="NZ_LOHZ01000042.1"/>
</dbReference>
<dbReference type="PATRIC" id="fig|520767.4.peg.2090"/>
<dbReference type="SUPFAM" id="SSF55298">
    <property type="entry name" value="YjgF-like"/>
    <property type="match status" value="1"/>
</dbReference>
<evidence type="ECO:0000313" key="5">
    <source>
        <dbReference type="Proteomes" id="UP000075737"/>
    </source>
</evidence>
<keyword evidence="5" id="KW-1185">Reference proteome</keyword>
<organism evidence="4 5">
    <name type="scientific">Thermovenabulum gondwanense</name>
    <dbReference type="NCBI Taxonomy" id="520767"/>
    <lineage>
        <taxon>Bacteria</taxon>
        <taxon>Bacillati</taxon>
        <taxon>Bacillota</taxon>
        <taxon>Clostridia</taxon>
        <taxon>Thermosediminibacterales</taxon>
        <taxon>Thermosediminibacteraceae</taxon>
        <taxon>Thermovenabulum</taxon>
    </lineage>
</organism>
<dbReference type="EC" id="5.4.99.5" evidence="1 3"/>
<feature type="binding site" evidence="2">
    <location>
        <position position="107"/>
    </location>
    <ligand>
        <name>prephenate</name>
        <dbReference type="ChEBI" id="CHEBI:29934"/>
    </ligand>
</feature>
<dbReference type="Proteomes" id="UP000075737">
    <property type="component" value="Unassembled WGS sequence"/>
</dbReference>
<evidence type="ECO:0000313" key="4">
    <source>
        <dbReference type="EMBL" id="KYO64533.1"/>
    </source>
</evidence>
<accession>A0A162M8L8</accession>
<keyword evidence="2 3" id="KW-0057">Aromatic amino acid biosynthesis</keyword>
<dbReference type="GO" id="GO:0046417">
    <property type="term" value="P:chorismate metabolic process"/>
    <property type="evidence" value="ECO:0007669"/>
    <property type="project" value="TreeGrafter"/>
</dbReference>
<dbReference type="AlphaFoldDB" id="A0A162M8L8"/>
<reference evidence="4 5" key="1">
    <citation type="submission" date="2015-12" db="EMBL/GenBank/DDBJ databases">
        <title>Draft genome of Thermovenabulum gondwanense isolated from a red thermophilic microbial mat colonisisng an outflow channel of a bore well.</title>
        <authorList>
            <person name="Patel B.K."/>
        </authorList>
    </citation>
    <scope>NUCLEOTIDE SEQUENCE [LARGE SCALE GENOMIC DNA]</scope>
    <source>
        <strain evidence="4 5">R270</strain>
    </source>
</reference>
<dbReference type="InterPro" id="IPR035959">
    <property type="entry name" value="RutC-like_sf"/>
</dbReference>
<comment type="caution">
    <text evidence="4">The sequence shown here is derived from an EMBL/GenBank/DDBJ whole genome shotgun (WGS) entry which is preliminary data.</text>
</comment>
<evidence type="ECO:0000256" key="3">
    <source>
        <dbReference type="PROSITE-ProRule" id="PRU00514"/>
    </source>
</evidence>
<dbReference type="InterPro" id="IPR008243">
    <property type="entry name" value="Chorismate_mutase_AroH"/>
</dbReference>
<dbReference type="PIRSF" id="PIRSF005965">
    <property type="entry name" value="Chor_mut_AroH"/>
    <property type="match status" value="1"/>
</dbReference>
<dbReference type="NCBIfam" id="TIGR01796">
    <property type="entry name" value="CM_mono_aroH"/>
    <property type="match status" value="1"/>
</dbReference>
<keyword evidence="2 3" id="KW-0028">Amino-acid biosynthesis</keyword>
<dbReference type="STRING" id="520767.ATZ99_19690"/>
<keyword evidence="3 4" id="KW-0413">Isomerase</keyword>
<dbReference type="CDD" id="cd02185">
    <property type="entry name" value="AroH"/>
    <property type="match status" value="1"/>
</dbReference>
<dbReference type="UniPathway" id="UPA00120">
    <property type="reaction ID" value="UER00203"/>
</dbReference>
<dbReference type="Gene3D" id="3.30.1330.40">
    <property type="entry name" value="RutC-like"/>
    <property type="match status" value="1"/>
</dbReference>
<proteinExistence type="predicted"/>
<dbReference type="EMBL" id="LOHZ01000042">
    <property type="protein sequence ID" value="KYO64533.1"/>
    <property type="molecule type" value="Genomic_DNA"/>
</dbReference>
<name>A0A162M8L8_9FIRM</name>
<dbReference type="PROSITE" id="PS51167">
    <property type="entry name" value="CHORISMATE_MUT_1"/>
    <property type="match status" value="1"/>
</dbReference>
<feature type="binding site" evidence="2">
    <location>
        <position position="7"/>
    </location>
    <ligand>
        <name>prephenate</name>
        <dbReference type="ChEBI" id="CHEBI:29934"/>
    </ligand>
</feature>